<comment type="caution">
    <text evidence="2">The sequence shown here is derived from an EMBL/GenBank/DDBJ whole genome shotgun (WGS) entry which is preliminary data.</text>
</comment>
<gene>
    <name evidence="2" type="ORF">PsYK624_049850</name>
</gene>
<feature type="chain" id="PRO_5040512796" evidence="1">
    <location>
        <begin position="19"/>
        <end position="72"/>
    </location>
</feature>
<feature type="signal peptide" evidence="1">
    <location>
        <begin position="1"/>
        <end position="18"/>
    </location>
</feature>
<reference evidence="2 3" key="1">
    <citation type="submission" date="2021-08" db="EMBL/GenBank/DDBJ databases">
        <title>Draft Genome Sequence of Phanerochaete sordida strain YK-624.</title>
        <authorList>
            <person name="Mori T."/>
            <person name="Dohra H."/>
            <person name="Suzuki T."/>
            <person name="Kawagishi H."/>
            <person name="Hirai H."/>
        </authorList>
    </citation>
    <scope>NUCLEOTIDE SEQUENCE [LARGE SCALE GENOMIC DNA]</scope>
    <source>
        <strain evidence="2 3">YK-624</strain>
    </source>
</reference>
<accession>A0A9P3G4B4</accession>
<evidence type="ECO:0000313" key="3">
    <source>
        <dbReference type="Proteomes" id="UP000703269"/>
    </source>
</evidence>
<dbReference type="AlphaFoldDB" id="A0A9P3G4B4"/>
<dbReference type="Proteomes" id="UP000703269">
    <property type="component" value="Unassembled WGS sequence"/>
</dbReference>
<name>A0A9P3G4B4_9APHY</name>
<keyword evidence="3" id="KW-1185">Reference proteome</keyword>
<sequence>MQLTNILAFTALFGLALACTPGQYFCGPHTDGTAGSAVYVCDSAGEPELVASCGSAACLEPPSQPGVAYCES</sequence>
<evidence type="ECO:0000256" key="1">
    <source>
        <dbReference type="SAM" id="SignalP"/>
    </source>
</evidence>
<evidence type="ECO:0000313" key="2">
    <source>
        <dbReference type="EMBL" id="GJE88897.1"/>
    </source>
</evidence>
<proteinExistence type="predicted"/>
<dbReference type="EMBL" id="BPQB01000011">
    <property type="protein sequence ID" value="GJE88897.1"/>
    <property type="molecule type" value="Genomic_DNA"/>
</dbReference>
<keyword evidence="1" id="KW-0732">Signal</keyword>
<organism evidence="2 3">
    <name type="scientific">Phanerochaete sordida</name>
    <dbReference type="NCBI Taxonomy" id="48140"/>
    <lineage>
        <taxon>Eukaryota</taxon>
        <taxon>Fungi</taxon>
        <taxon>Dikarya</taxon>
        <taxon>Basidiomycota</taxon>
        <taxon>Agaricomycotina</taxon>
        <taxon>Agaricomycetes</taxon>
        <taxon>Polyporales</taxon>
        <taxon>Phanerochaetaceae</taxon>
        <taxon>Phanerochaete</taxon>
    </lineage>
</organism>
<protein>
    <submittedName>
        <fullName evidence="2">Uncharacterized protein</fullName>
    </submittedName>
</protein>